<evidence type="ECO:0000313" key="3">
    <source>
        <dbReference type="Proteomes" id="UP000545037"/>
    </source>
</evidence>
<dbReference type="InterPro" id="IPR050767">
    <property type="entry name" value="Sel1_AlgK"/>
</dbReference>
<protein>
    <submittedName>
        <fullName evidence="2">Localization factor PodJL</fullName>
    </submittedName>
</protein>
<dbReference type="SMART" id="SM00671">
    <property type="entry name" value="SEL1"/>
    <property type="match status" value="3"/>
</dbReference>
<feature type="compositionally biased region" description="Low complexity" evidence="1">
    <location>
        <begin position="685"/>
        <end position="694"/>
    </location>
</feature>
<dbReference type="InterPro" id="IPR006597">
    <property type="entry name" value="Sel1-like"/>
</dbReference>
<name>A0A7W9CKR6_9CAUL</name>
<evidence type="ECO:0000313" key="2">
    <source>
        <dbReference type="EMBL" id="MBB5747274.1"/>
    </source>
</evidence>
<dbReference type="Pfam" id="PF08238">
    <property type="entry name" value="Sel1"/>
    <property type="match status" value="3"/>
</dbReference>
<dbReference type="PANTHER" id="PTHR11102">
    <property type="entry name" value="SEL-1-LIKE PROTEIN"/>
    <property type="match status" value="1"/>
</dbReference>
<feature type="region of interest" description="Disordered" evidence="1">
    <location>
        <begin position="548"/>
        <end position="585"/>
    </location>
</feature>
<dbReference type="Gene3D" id="1.25.40.10">
    <property type="entry name" value="Tetratricopeptide repeat domain"/>
    <property type="match status" value="1"/>
</dbReference>
<comment type="caution">
    <text evidence="2">The sequence shown here is derived from an EMBL/GenBank/DDBJ whole genome shotgun (WGS) entry which is preliminary data.</text>
</comment>
<sequence length="956" mass="102863">MTAAAPWSVKGIEPKAREIAKDLARRSGMTLGEWLNTMILDDEDDGVTPLPRRAHAAEAIDRRGRARRLDDAYDADEGRYARAAERPAYREPARDPARDEVLHRVAASVDAIAARLEAAERRSTMAIQGVDQAVAGLLRRIDTQDQDAATQAGRIDDIVDELREGTRRLRAFEKEVGPRTAEAFGKTETSIAAVTSRLYDIEERQRVAALELRQRMDAVEKAAGQVPNGALSADAMAQISARLDIAQASTTEALKGLERTFAGLDHRLHTAEAQISMEGGRFEKLAETLTRQVEDGRKEIMRQVSEGRDAVLSRVDEKQADHVRRMDAVDADGRLARIERAVAAIDARADGVERRSVEAVDTMGREIVRIAQNLNGRIGSVERISATFDSEAITRDITTRVDRDMTRFAQVIEQRLTRSDDQNALALEKLGGEITRISDRLADRIIQSERRSAQAVDDIARRLEESAERSDQRFERASGEMAERMRLSEERTARLLGEARERQARREAESAPVVTPAADPIVVAAAPVAAFPAAVESDWRAAAFPSESFGQEDDGWTQAPLPSPPFVEADAPSEPDSIEDGPSADAEVEAFQAIEPAPEVVVPQMKSREPREAAPTFGKANAFGGFGGADVSDALLQDPDDMFGADTEFVDERILRASMASAAAAGRAASTRTTIEAARAAMNAAPEASPAAKRSLMRGGKSKLQERLDKQASRSNSTVRKALLASVTSAALVAAGISTMRLTGLEFSLDSLTGEDSPLPMAAMALSPTLGSTPAVTSPETIELYETGLELLDAGDAAGLAPLIEAGNLGYAPAQLKLVGLYQTGEAGVPQDEAESRLWARKAAEGGDPRGMHAYGMYLYDGVGGDQSRSEALTWLIRAADRGLIDSQFNAAKIYEAGDEGIAADPAKALTWYMIAARGGDAQAEVAVDRLASTVSAEDLARARTEADAFSAEALG</sequence>
<dbReference type="RefSeq" id="WP_343060426.1">
    <property type="nucleotide sequence ID" value="NZ_JACHOR010000005.1"/>
</dbReference>
<dbReference type="SUPFAM" id="SSF81901">
    <property type="entry name" value="HCP-like"/>
    <property type="match status" value="1"/>
</dbReference>
<dbReference type="EMBL" id="JACHOR010000005">
    <property type="protein sequence ID" value="MBB5747274.1"/>
    <property type="molecule type" value="Genomic_DNA"/>
</dbReference>
<keyword evidence="3" id="KW-1185">Reference proteome</keyword>
<reference evidence="2 3" key="1">
    <citation type="submission" date="2020-08" db="EMBL/GenBank/DDBJ databases">
        <title>Genomic Encyclopedia of Type Strains, Phase IV (KMG-IV): sequencing the most valuable type-strain genomes for metagenomic binning, comparative biology and taxonomic classification.</title>
        <authorList>
            <person name="Goeker M."/>
        </authorList>
    </citation>
    <scope>NUCLEOTIDE SEQUENCE [LARGE SCALE GENOMIC DNA]</scope>
    <source>
        <strain evidence="2 3">DSM 4737</strain>
    </source>
</reference>
<feature type="compositionally biased region" description="Basic and acidic residues" evidence="1">
    <location>
        <begin position="703"/>
        <end position="712"/>
    </location>
</feature>
<feature type="region of interest" description="Disordered" evidence="1">
    <location>
        <begin position="685"/>
        <end position="715"/>
    </location>
</feature>
<dbReference type="AlphaFoldDB" id="A0A7W9CKR6"/>
<dbReference type="PANTHER" id="PTHR11102:SF160">
    <property type="entry name" value="ERAD-ASSOCIATED E3 UBIQUITIN-PROTEIN LIGASE COMPONENT HRD3"/>
    <property type="match status" value="1"/>
</dbReference>
<gene>
    <name evidence="2" type="ORF">GGR13_002895</name>
</gene>
<dbReference type="InterPro" id="IPR011990">
    <property type="entry name" value="TPR-like_helical_dom_sf"/>
</dbReference>
<accession>A0A7W9CKR6</accession>
<feature type="region of interest" description="Disordered" evidence="1">
    <location>
        <begin position="465"/>
        <end position="492"/>
    </location>
</feature>
<organism evidence="2 3">
    <name type="scientific">Brevundimonas variabilis</name>
    <dbReference type="NCBI Taxonomy" id="74312"/>
    <lineage>
        <taxon>Bacteria</taxon>
        <taxon>Pseudomonadati</taxon>
        <taxon>Pseudomonadota</taxon>
        <taxon>Alphaproteobacteria</taxon>
        <taxon>Caulobacterales</taxon>
        <taxon>Caulobacteraceae</taxon>
        <taxon>Brevundimonas</taxon>
    </lineage>
</organism>
<dbReference type="Proteomes" id="UP000545037">
    <property type="component" value="Unassembled WGS sequence"/>
</dbReference>
<proteinExistence type="predicted"/>
<evidence type="ECO:0000256" key="1">
    <source>
        <dbReference type="SAM" id="MobiDB-lite"/>
    </source>
</evidence>